<dbReference type="PATRIC" id="fig|1036673.3.peg.748"/>
<dbReference type="PANTHER" id="PTHR32089:SF112">
    <property type="entry name" value="LYSOZYME-LIKE PROTEIN-RELATED"/>
    <property type="match status" value="1"/>
</dbReference>
<gene>
    <name evidence="4" type="ordered locus">KNP414_00842</name>
</gene>
<dbReference type="GO" id="GO:0007165">
    <property type="term" value="P:signal transduction"/>
    <property type="evidence" value="ECO:0007669"/>
    <property type="project" value="UniProtKB-KW"/>
</dbReference>
<dbReference type="HOGENOM" id="CLU_000445_107_18_9"/>
<dbReference type="EMBL" id="CP002869">
    <property type="protein sequence ID" value="AEI39432.1"/>
    <property type="molecule type" value="Genomic_DNA"/>
</dbReference>
<dbReference type="Pfam" id="PF00015">
    <property type="entry name" value="MCPsignal"/>
    <property type="match status" value="1"/>
</dbReference>
<dbReference type="Gene3D" id="1.10.287.950">
    <property type="entry name" value="Methyl-accepting chemotaxis protein"/>
    <property type="match status" value="1"/>
</dbReference>
<evidence type="ECO:0000313" key="4">
    <source>
        <dbReference type="EMBL" id="AEI39432.1"/>
    </source>
</evidence>
<dbReference type="InterPro" id="IPR004089">
    <property type="entry name" value="MCPsignal_dom"/>
</dbReference>
<evidence type="ECO:0000259" key="3">
    <source>
        <dbReference type="PROSITE" id="PS50111"/>
    </source>
</evidence>
<dbReference type="SMART" id="SM00283">
    <property type="entry name" value="MA"/>
    <property type="match status" value="1"/>
</dbReference>
<evidence type="ECO:0000313" key="5">
    <source>
        <dbReference type="Proteomes" id="UP000006620"/>
    </source>
</evidence>
<proteinExistence type="predicted"/>
<dbReference type="RefSeq" id="WP_013914596.1">
    <property type="nucleotide sequence ID" value="NC_015690.1"/>
</dbReference>
<dbReference type="KEGG" id="pms:KNP414_00842"/>
<protein>
    <submittedName>
        <fullName evidence="4">Methyl-accepting chemotaxis protein</fullName>
    </submittedName>
</protein>
<dbReference type="PANTHER" id="PTHR32089">
    <property type="entry name" value="METHYL-ACCEPTING CHEMOTAXIS PROTEIN MCPB"/>
    <property type="match status" value="1"/>
</dbReference>
<accession>F8F4P0</accession>
<evidence type="ECO:0000256" key="2">
    <source>
        <dbReference type="PROSITE-ProRule" id="PRU00284"/>
    </source>
</evidence>
<keyword evidence="1 2" id="KW-0807">Transducer</keyword>
<evidence type="ECO:0000256" key="1">
    <source>
        <dbReference type="ARBA" id="ARBA00023224"/>
    </source>
</evidence>
<reference evidence="4 5" key="2">
    <citation type="journal article" date="2013" name="Genome Announc.">
        <title>Genome Sequence of Growth-Improving Paenibacillus mucilaginosus Strain KNP414.</title>
        <authorList>
            <person name="Lu J.J."/>
            <person name="Wang J.F."/>
            <person name="Hu X.F."/>
        </authorList>
    </citation>
    <scope>NUCLEOTIDE SEQUENCE [LARGE SCALE GENOMIC DNA]</scope>
    <source>
        <strain evidence="4 5">KNP414</strain>
    </source>
</reference>
<reference evidence="5" key="1">
    <citation type="submission" date="2011-06" db="EMBL/GenBank/DDBJ databases">
        <title>Complete genome sequence of Paenibacillus mucilaginosus KNP414.</title>
        <authorList>
            <person name="Wang J."/>
            <person name="Hu S."/>
            <person name="Hu X."/>
            <person name="Zhang B."/>
            <person name="Dong D."/>
            <person name="Zhang S."/>
            <person name="Zhao K."/>
            <person name="Wu D."/>
        </authorList>
    </citation>
    <scope>NUCLEOTIDE SEQUENCE [LARGE SCALE GENOMIC DNA]</scope>
    <source>
        <strain evidence="5">KNP414</strain>
    </source>
</reference>
<sequence length="168" mass="18168">MTNKNELMTIVGQMADTLAQATERLSSVAQDSDSLARISQQLLAQSQTSNEDAKKTDEVLAFIRHVAGQTNLLGLNASIESARAGEMGRGFAVVASEIRKLSLDTISSAEKIQDILSNIRQTTDSISSTVREIHTIGQRQVTSAAGIEASMREIEAMSRQLSTFVSRL</sequence>
<organism evidence="4 5">
    <name type="scientific">Paenibacillus mucilaginosus (strain KNP414)</name>
    <dbReference type="NCBI Taxonomy" id="1036673"/>
    <lineage>
        <taxon>Bacteria</taxon>
        <taxon>Bacillati</taxon>
        <taxon>Bacillota</taxon>
        <taxon>Bacilli</taxon>
        <taxon>Bacillales</taxon>
        <taxon>Paenibacillaceae</taxon>
        <taxon>Paenibacillus</taxon>
    </lineage>
</organism>
<dbReference type="SUPFAM" id="SSF58104">
    <property type="entry name" value="Methyl-accepting chemotaxis protein (MCP) signaling domain"/>
    <property type="match status" value="1"/>
</dbReference>
<name>F8F4P0_PAEMK</name>
<feature type="domain" description="Methyl-accepting transducer" evidence="3">
    <location>
        <begin position="1"/>
        <end position="168"/>
    </location>
</feature>
<dbReference type="Proteomes" id="UP000006620">
    <property type="component" value="Chromosome"/>
</dbReference>
<dbReference type="PROSITE" id="PS50111">
    <property type="entry name" value="CHEMOTAXIS_TRANSDUC_2"/>
    <property type="match status" value="1"/>
</dbReference>
<dbReference type="GO" id="GO:0016020">
    <property type="term" value="C:membrane"/>
    <property type="evidence" value="ECO:0007669"/>
    <property type="project" value="InterPro"/>
</dbReference>
<dbReference type="AlphaFoldDB" id="F8F4P0"/>